<evidence type="ECO:0000313" key="2">
    <source>
        <dbReference type="Proteomes" id="UP000253046"/>
    </source>
</evidence>
<dbReference type="RefSeq" id="WP_113869422.1">
    <property type="nucleotide sequence ID" value="NZ_AGJP01000001.1"/>
</dbReference>
<comment type="caution">
    <text evidence="1">The sequence shown here is derived from an EMBL/GenBank/DDBJ whole genome shotgun (WGS) entry which is preliminary data.</text>
</comment>
<dbReference type="EMBL" id="QNRY01000060">
    <property type="protein sequence ID" value="RBP57727.1"/>
    <property type="molecule type" value="Genomic_DNA"/>
</dbReference>
<gene>
    <name evidence="1" type="ORF">DES54_16012</name>
</gene>
<keyword evidence="2" id="KW-1185">Reference proteome</keyword>
<protein>
    <recommendedName>
        <fullName evidence="3">Beta-barrel porin 2</fullName>
    </recommendedName>
</protein>
<dbReference type="Proteomes" id="UP000253046">
    <property type="component" value="Unassembled WGS sequence"/>
</dbReference>
<dbReference type="AlphaFoldDB" id="A0A366HYN4"/>
<reference evidence="1 2" key="1">
    <citation type="submission" date="2018-06" db="EMBL/GenBank/DDBJ databases">
        <title>Genomic Encyclopedia of Type Strains, Phase IV (KMG-IV): sequencing the most valuable type-strain genomes for metagenomic binning, comparative biology and taxonomic classification.</title>
        <authorList>
            <person name="Goeker M."/>
        </authorList>
    </citation>
    <scope>NUCLEOTIDE SEQUENCE [LARGE SCALE GENOMIC DNA]</scope>
    <source>
        <strain evidence="1 2">DSM 30166</strain>
    </source>
</reference>
<organism evidence="1 2">
    <name type="scientific">Brenneria salicis ATCC 15712 = DSM 30166</name>
    <dbReference type="NCBI Taxonomy" id="714314"/>
    <lineage>
        <taxon>Bacteria</taxon>
        <taxon>Pseudomonadati</taxon>
        <taxon>Pseudomonadota</taxon>
        <taxon>Gammaproteobacteria</taxon>
        <taxon>Enterobacterales</taxon>
        <taxon>Pectobacteriaceae</taxon>
        <taxon>Brenneria</taxon>
    </lineage>
</organism>
<name>A0A366HYN4_9GAMM</name>
<proteinExistence type="predicted"/>
<dbReference type="OrthoDB" id="6284434at2"/>
<sequence length="399" mass="46111">MRNLSIKWLWGAYGWLLLTTFPIQVNADAPDFDYQLQSNLRSYIYQGERYQNSDDYNLYSDNYSQLMMNFFSRYQYQRLSFPLKVRASEKVSFDKENDKSQIIVDEALLDYSLTDTFIVNAGRKQLVNGVAMGNNPTDFLNLNKFQDRHLSDQQRRSEIIGNNLVGVMNYFSSSSLQFYYLPSESASWLQYSLNTPKINTDTGISYYHNSSNALGINISTTITDKVTGYIENSLSDKRNRSVIDAHGNLNSKSGIFNELVLGSQYTFDNGINFNAEYWYNQHGYTESEYDNIYVAVAAGKIHRTDASKYLNVRNRYKNKLFIRLSDAPINADIKLEQTFIHGLNDNSNFLRSTVINQVSKNSTLRVSVEFYQGNSQSEYGSNPINYGLFLSWQYFWNSH</sequence>
<evidence type="ECO:0008006" key="3">
    <source>
        <dbReference type="Google" id="ProtNLM"/>
    </source>
</evidence>
<accession>A0A366HYN4</accession>
<evidence type="ECO:0000313" key="1">
    <source>
        <dbReference type="EMBL" id="RBP57727.1"/>
    </source>
</evidence>